<evidence type="ECO:0000313" key="6">
    <source>
        <dbReference type="EMBL" id="KAK6322311.1"/>
    </source>
</evidence>
<keyword evidence="2" id="KW-0325">Glycoprotein</keyword>
<dbReference type="PANTHER" id="PTHR11890:SF44">
    <property type="entry name" value="X-LINKED INTERLEUKIN-1 RECEPTOR ACCESSORY PROTEIN-LIKE 2"/>
    <property type="match status" value="1"/>
</dbReference>
<proteinExistence type="predicted"/>
<dbReference type="InterPro" id="IPR013783">
    <property type="entry name" value="Ig-like_fold"/>
</dbReference>
<protein>
    <recommendedName>
        <fullName evidence="5">Ig-like domain-containing protein</fullName>
    </recommendedName>
</protein>
<dbReference type="PROSITE" id="PS50835">
    <property type="entry name" value="IG_LIKE"/>
    <property type="match status" value="1"/>
</dbReference>
<evidence type="ECO:0000256" key="2">
    <source>
        <dbReference type="ARBA" id="ARBA00023180"/>
    </source>
</evidence>
<keyword evidence="1" id="KW-1015">Disulfide bond</keyword>
<feature type="domain" description="Ig-like" evidence="5">
    <location>
        <begin position="31"/>
        <end position="132"/>
    </location>
</feature>
<evidence type="ECO:0000256" key="1">
    <source>
        <dbReference type="ARBA" id="ARBA00023157"/>
    </source>
</evidence>
<dbReference type="InterPro" id="IPR007110">
    <property type="entry name" value="Ig-like_dom"/>
</dbReference>
<dbReference type="Proteomes" id="UP001356427">
    <property type="component" value="Unassembled WGS sequence"/>
</dbReference>
<dbReference type="SUPFAM" id="SSF48726">
    <property type="entry name" value="Immunoglobulin"/>
    <property type="match status" value="1"/>
</dbReference>
<sequence>MELTIPLTAFLGFDRILPSEASKDSTQVPSPRILQPIRFRIGAVLGQRLVIECKADPGLPDDFALVYWLVNSTFPEVAYTDGRVSETEESVSEDGRVIQRSLVFKSVTAEDFSSTFTCVISSPAGLDQRTVTLMHNHTARFPTPSPTPNTKPRREQ</sequence>
<gene>
    <name evidence="6" type="ORF">J4Q44_G00071030</name>
</gene>
<evidence type="ECO:0000256" key="3">
    <source>
        <dbReference type="ARBA" id="ARBA00023319"/>
    </source>
</evidence>
<dbReference type="PANTHER" id="PTHR11890">
    <property type="entry name" value="INTERLEUKIN-1 RECEPTOR FAMILY MEMBER"/>
    <property type="match status" value="1"/>
</dbReference>
<dbReference type="InterPro" id="IPR015621">
    <property type="entry name" value="IL-1_rcpt_fam"/>
</dbReference>
<keyword evidence="7" id="KW-1185">Reference proteome</keyword>
<keyword evidence="3" id="KW-0393">Immunoglobulin domain</keyword>
<evidence type="ECO:0000259" key="5">
    <source>
        <dbReference type="PROSITE" id="PS50835"/>
    </source>
</evidence>
<organism evidence="6 7">
    <name type="scientific">Coregonus suidteri</name>
    <dbReference type="NCBI Taxonomy" id="861788"/>
    <lineage>
        <taxon>Eukaryota</taxon>
        <taxon>Metazoa</taxon>
        <taxon>Chordata</taxon>
        <taxon>Craniata</taxon>
        <taxon>Vertebrata</taxon>
        <taxon>Euteleostomi</taxon>
        <taxon>Actinopterygii</taxon>
        <taxon>Neopterygii</taxon>
        <taxon>Teleostei</taxon>
        <taxon>Protacanthopterygii</taxon>
        <taxon>Salmoniformes</taxon>
        <taxon>Salmonidae</taxon>
        <taxon>Coregoninae</taxon>
        <taxon>Coregonus</taxon>
    </lineage>
</organism>
<dbReference type="InterPro" id="IPR036179">
    <property type="entry name" value="Ig-like_dom_sf"/>
</dbReference>
<reference evidence="6 7" key="1">
    <citation type="submission" date="2021-04" db="EMBL/GenBank/DDBJ databases">
        <authorList>
            <person name="De Guttry C."/>
            <person name="Zahm M."/>
            <person name="Klopp C."/>
            <person name="Cabau C."/>
            <person name="Louis A."/>
            <person name="Berthelot C."/>
            <person name="Parey E."/>
            <person name="Roest Crollius H."/>
            <person name="Montfort J."/>
            <person name="Robinson-Rechavi M."/>
            <person name="Bucao C."/>
            <person name="Bouchez O."/>
            <person name="Gislard M."/>
            <person name="Lluch J."/>
            <person name="Milhes M."/>
            <person name="Lampietro C."/>
            <person name="Lopez Roques C."/>
            <person name="Donnadieu C."/>
            <person name="Braasch I."/>
            <person name="Desvignes T."/>
            <person name="Postlethwait J."/>
            <person name="Bobe J."/>
            <person name="Wedekind C."/>
            <person name="Guiguen Y."/>
        </authorList>
    </citation>
    <scope>NUCLEOTIDE SEQUENCE [LARGE SCALE GENOMIC DNA]</scope>
    <source>
        <strain evidence="6">Cs_M1</strain>
        <tissue evidence="6">Blood</tissue>
    </source>
</reference>
<dbReference type="Gene3D" id="2.60.40.10">
    <property type="entry name" value="Immunoglobulins"/>
    <property type="match status" value="1"/>
</dbReference>
<dbReference type="AlphaFoldDB" id="A0AAN8R2L4"/>
<accession>A0AAN8R2L4</accession>
<evidence type="ECO:0000256" key="4">
    <source>
        <dbReference type="SAM" id="MobiDB-lite"/>
    </source>
</evidence>
<name>A0AAN8R2L4_9TELE</name>
<evidence type="ECO:0000313" key="7">
    <source>
        <dbReference type="Proteomes" id="UP001356427"/>
    </source>
</evidence>
<dbReference type="EMBL" id="JAGTTL010000005">
    <property type="protein sequence ID" value="KAK6322311.1"/>
    <property type="molecule type" value="Genomic_DNA"/>
</dbReference>
<feature type="region of interest" description="Disordered" evidence="4">
    <location>
        <begin position="137"/>
        <end position="156"/>
    </location>
</feature>
<comment type="caution">
    <text evidence="6">The sequence shown here is derived from an EMBL/GenBank/DDBJ whole genome shotgun (WGS) entry which is preliminary data.</text>
</comment>